<feature type="region of interest" description="Disordered" evidence="2">
    <location>
        <begin position="775"/>
        <end position="846"/>
    </location>
</feature>
<organism evidence="4 5">
    <name type="scientific">Pleurodeles waltl</name>
    <name type="common">Iberian ribbed newt</name>
    <dbReference type="NCBI Taxonomy" id="8319"/>
    <lineage>
        <taxon>Eukaryota</taxon>
        <taxon>Metazoa</taxon>
        <taxon>Chordata</taxon>
        <taxon>Craniata</taxon>
        <taxon>Vertebrata</taxon>
        <taxon>Euteleostomi</taxon>
        <taxon>Amphibia</taxon>
        <taxon>Batrachia</taxon>
        <taxon>Caudata</taxon>
        <taxon>Salamandroidea</taxon>
        <taxon>Salamandridae</taxon>
        <taxon>Pleurodelinae</taxon>
        <taxon>Pleurodeles</taxon>
    </lineage>
</organism>
<feature type="compositionally biased region" description="Basic and acidic residues" evidence="2">
    <location>
        <begin position="889"/>
        <end position="905"/>
    </location>
</feature>
<keyword evidence="5" id="KW-1185">Reference proteome</keyword>
<evidence type="ECO:0000313" key="4">
    <source>
        <dbReference type="EMBL" id="KAJ1153465.1"/>
    </source>
</evidence>
<evidence type="ECO:0000256" key="2">
    <source>
        <dbReference type="SAM" id="MobiDB-lite"/>
    </source>
</evidence>
<dbReference type="PANTHER" id="PTHR15705">
    <property type="entry name" value="MCG7194, ISOFORM CRA_A"/>
    <property type="match status" value="1"/>
</dbReference>
<evidence type="ECO:0000256" key="1">
    <source>
        <dbReference type="ARBA" id="ARBA00023054"/>
    </source>
</evidence>
<protein>
    <recommendedName>
        <fullName evidence="3">SOGA 1/2-like coiled-coil domain-containing protein</fullName>
    </recommendedName>
</protein>
<feature type="domain" description="SOGA 1/2-like coiled-coil" evidence="3">
    <location>
        <begin position="202"/>
        <end position="255"/>
    </location>
</feature>
<dbReference type="Pfam" id="PF14818">
    <property type="entry name" value="SOGA1-2-like_CC"/>
    <property type="match status" value="1"/>
</dbReference>
<keyword evidence="1" id="KW-0175">Coiled coil</keyword>
<accession>A0AAV7RN81</accession>
<feature type="region of interest" description="Disordered" evidence="2">
    <location>
        <begin position="881"/>
        <end position="913"/>
    </location>
</feature>
<evidence type="ECO:0000259" key="3">
    <source>
        <dbReference type="Pfam" id="PF14818"/>
    </source>
</evidence>
<reference evidence="4" key="1">
    <citation type="journal article" date="2022" name="bioRxiv">
        <title>Sequencing and chromosome-scale assembly of the giantPleurodeles waltlgenome.</title>
        <authorList>
            <person name="Brown T."/>
            <person name="Elewa A."/>
            <person name="Iarovenko S."/>
            <person name="Subramanian E."/>
            <person name="Araus A.J."/>
            <person name="Petzold A."/>
            <person name="Susuki M."/>
            <person name="Suzuki K.-i.T."/>
            <person name="Hayashi T."/>
            <person name="Toyoda A."/>
            <person name="Oliveira C."/>
            <person name="Osipova E."/>
            <person name="Leigh N.D."/>
            <person name="Simon A."/>
            <person name="Yun M.H."/>
        </authorList>
    </citation>
    <scope>NUCLEOTIDE SEQUENCE</scope>
    <source>
        <strain evidence="4">20211129_DDA</strain>
        <tissue evidence="4">Liver</tissue>
    </source>
</reference>
<feature type="compositionally biased region" description="Low complexity" evidence="2">
    <location>
        <begin position="826"/>
        <end position="844"/>
    </location>
</feature>
<dbReference type="Proteomes" id="UP001066276">
    <property type="component" value="Chromosome 5"/>
</dbReference>
<dbReference type="AlphaFoldDB" id="A0AAV7RN81"/>
<dbReference type="InterPro" id="IPR027882">
    <property type="entry name" value="SOGA1/2-like_CC"/>
</dbReference>
<sequence>MMIHSPAGMCLGCRPTADERHGSFALLSSSGRSVFDGTLADLKLQSEGAGWGGFQAILCAAYVTCDPAGSHDVKTGPFIDLGMFVHRAAGLNNTLPCWKRSLHPQKAGENRRILLDLKSLLQVVQIQLRREEKKNSSVQLQYAKDRCAWELERAELKYYIAQLESKASSSCDDKTTPNLQETFKTETEEQKRLLPDAHSAAMDLHKQLESTERNWKMEKMELLERFDSERKEWECQWKVMQKKIEELYQEVKLRRESNGKNQDDSIQAKVLEFSVHSPCSEFTMQDGTAKEVSHLSATDYKNPQTVSKKETHELSVDYLVCGSHEVSESCNGSKSSKKENGTLSQALSEIAKVSKELCSYQEEIRKKSHRRRMKSYPLLGEYEEPENMTGKSVMSCVPASVQTASSVISQRDEFNNRKNQKDAILESNPCNSTNGDAVYMDKPTFTSKEAPPVPPRSTSWNLSNMLTVSPQANNVSTQVLGSSWASQQGKSGTNIGCIDFGNKCKASSQANQGMPSKYTTKGSMSLFSEKKATASVCNANVCQSKLVHTEGKFEKDTNSCDMSFHHINGWSSNRGLPRSTDRKCGGNFEQLSNGKLSVKTEEFNRIVSKTNKCTIALPENLQSLTPTDNQEQSKHISSSLCSCRDTSFGIDNAVRLSDPSLLVCKRETACSKGIITTSGHQKQMNGFQGSSSYQQMLHEHDWRPTNLSGRPRSADSRSNYGVVEKLLKNLEKSAGPTFCHSKGAGDKWTKSVSEFRVRGTETLNQYLEMLQTEQPTKDVLQNTPRPARNPCKQEPGTGKLNFPEMSSSSKSLSQKGFSRPACPANRRLPSRWASRSSSAPLSLGGREHSNSFAFLRTKEAVLVCSMSKEVKVTPEEEDGWYMEIQAPEEESRRSRLIKEVDRGTQEADSSSSQ</sequence>
<evidence type="ECO:0000313" key="5">
    <source>
        <dbReference type="Proteomes" id="UP001066276"/>
    </source>
</evidence>
<proteinExistence type="predicted"/>
<comment type="caution">
    <text evidence="4">The sequence shown here is derived from an EMBL/GenBank/DDBJ whole genome shotgun (WGS) entry which is preliminary data.</text>
</comment>
<name>A0AAV7RN81_PLEWA</name>
<feature type="compositionally biased region" description="Polar residues" evidence="2">
    <location>
        <begin position="775"/>
        <end position="784"/>
    </location>
</feature>
<dbReference type="EMBL" id="JANPWB010000009">
    <property type="protein sequence ID" value="KAJ1153465.1"/>
    <property type="molecule type" value="Genomic_DNA"/>
</dbReference>
<gene>
    <name evidence="4" type="ORF">NDU88_006224</name>
</gene>
<dbReference type="PANTHER" id="PTHR15705:SF1">
    <property type="entry name" value="RIKEN CDNA 9330159F19 GENE"/>
    <property type="match status" value="1"/>
</dbReference>